<evidence type="ECO:0000313" key="3">
    <source>
        <dbReference type="Proteomes" id="UP000633509"/>
    </source>
</evidence>
<organism evidence="2 3">
    <name type="scientific">Nonomuraea angiospora</name>
    <dbReference type="NCBI Taxonomy" id="46172"/>
    <lineage>
        <taxon>Bacteria</taxon>
        <taxon>Bacillati</taxon>
        <taxon>Actinomycetota</taxon>
        <taxon>Actinomycetes</taxon>
        <taxon>Streptosporangiales</taxon>
        <taxon>Streptosporangiaceae</taxon>
        <taxon>Nonomuraea</taxon>
    </lineage>
</organism>
<evidence type="ECO:0000256" key="1">
    <source>
        <dbReference type="SAM" id="SignalP"/>
    </source>
</evidence>
<evidence type="ECO:0000313" key="2">
    <source>
        <dbReference type="EMBL" id="MBE1582079.1"/>
    </source>
</evidence>
<dbReference type="EMBL" id="JADBEK010000001">
    <property type="protein sequence ID" value="MBE1582079.1"/>
    <property type="molecule type" value="Genomic_DNA"/>
</dbReference>
<protein>
    <submittedName>
        <fullName evidence="2">Uncharacterized protein</fullName>
    </submittedName>
</protein>
<feature type="chain" id="PRO_5046579724" evidence="1">
    <location>
        <begin position="30"/>
        <end position="105"/>
    </location>
</feature>
<name>A0ABR9LN48_9ACTN</name>
<feature type="signal peptide" evidence="1">
    <location>
        <begin position="1"/>
        <end position="29"/>
    </location>
</feature>
<proteinExistence type="predicted"/>
<sequence>MTAETLLRRRSAACLLALALAAVPTLGTATPLDCPVRPLAVAGDLVLPEWFEEELQEEEVALALPDPASSAFTPGGYSSDVKAGTVAPIGVEIVELPGCPDISDR</sequence>
<dbReference type="Proteomes" id="UP000633509">
    <property type="component" value="Unassembled WGS sequence"/>
</dbReference>
<keyword evidence="1" id="KW-0732">Signal</keyword>
<dbReference type="RefSeq" id="WP_192783425.1">
    <property type="nucleotide sequence ID" value="NZ_JADBEK010000001.1"/>
</dbReference>
<accession>A0ABR9LN48</accession>
<comment type="caution">
    <text evidence="2">The sequence shown here is derived from an EMBL/GenBank/DDBJ whole genome shotgun (WGS) entry which is preliminary data.</text>
</comment>
<reference evidence="2 3" key="1">
    <citation type="submission" date="2020-10" db="EMBL/GenBank/DDBJ databases">
        <title>Sequencing the genomes of 1000 actinobacteria strains.</title>
        <authorList>
            <person name="Klenk H.-P."/>
        </authorList>
    </citation>
    <scope>NUCLEOTIDE SEQUENCE [LARGE SCALE GENOMIC DNA]</scope>
    <source>
        <strain evidence="2 3">DSM 43173</strain>
    </source>
</reference>
<gene>
    <name evidence="2" type="ORF">H4W80_000337</name>
</gene>
<keyword evidence="3" id="KW-1185">Reference proteome</keyword>